<sequence length="49" mass="4872">MGHAPILRSYPGGRSGRRAVRGTASARRGSGEEPARGGFSTGSPSGSGD</sequence>
<evidence type="ECO:0000313" key="3">
    <source>
        <dbReference type="Proteomes" id="UP000010931"/>
    </source>
</evidence>
<keyword evidence="3" id="KW-1185">Reference proteome</keyword>
<evidence type="ECO:0000256" key="1">
    <source>
        <dbReference type="SAM" id="MobiDB-lite"/>
    </source>
</evidence>
<dbReference type="Proteomes" id="UP000010931">
    <property type="component" value="Unassembled WGS sequence"/>
</dbReference>
<evidence type="ECO:0000313" key="2">
    <source>
        <dbReference type="EMBL" id="ELP61688.1"/>
    </source>
</evidence>
<accession>L7EQG4</accession>
<organism evidence="2 3">
    <name type="scientific">Streptomyces turgidiscabies (strain Car8)</name>
    <dbReference type="NCBI Taxonomy" id="698760"/>
    <lineage>
        <taxon>Bacteria</taxon>
        <taxon>Bacillati</taxon>
        <taxon>Actinomycetota</taxon>
        <taxon>Actinomycetes</taxon>
        <taxon>Kitasatosporales</taxon>
        <taxon>Streptomycetaceae</taxon>
        <taxon>Streptomyces</taxon>
    </lineage>
</organism>
<feature type="region of interest" description="Disordered" evidence="1">
    <location>
        <begin position="1"/>
        <end position="49"/>
    </location>
</feature>
<dbReference type="AlphaFoldDB" id="L7EQG4"/>
<dbReference type="EMBL" id="AEJB01000658">
    <property type="protein sequence ID" value="ELP61688.1"/>
    <property type="molecule type" value="Genomic_DNA"/>
</dbReference>
<reference evidence="2 3" key="1">
    <citation type="journal article" date="2011" name="Plasmid">
        <title>Streptomyces turgidiscabies Car8 contains a modular pathogenicity island that shares virulence genes with other actinobacterial plant pathogens.</title>
        <authorList>
            <person name="Huguet-Tapia J.C."/>
            <person name="Badger J.H."/>
            <person name="Loria R."/>
            <person name="Pettis G.S."/>
        </authorList>
    </citation>
    <scope>NUCLEOTIDE SEQUENCE [LARGE SCALE GENOMIC DNA]</scope>
    <source>
        <strain evidence="2 3">Car8</strain>
    </source>
</reference>
<name>L7EQG4_STRT8</name>
<comment type="caution">
    <text evidence="2">The sequence shown here is derived from an EMBL/GenBank/DDBJ whole genome shotgun (WGS) entry which is preliminary data.</text>
</comment>
<protein>
    <submittedName>
        <fullName evidence="2">Uncharacterized protein</fullName>
    </submittedName>
</protein>
<gene>
    <name evidence="2" type="ORF">STRTUCAR8_07303</name>
</gene>
<feature type="compositionally biased region" description="Low complexity" evidence="1">
    <location>
        <begin position="37"/>
        <end position="49"/>
    </location>
</feature>
<dbReference type="PATRIC" id="fig|698760.3.peg.9342"/>
<proteinExistence type="predicted"/>